<comment type="caution">
    <text evidence="2">The sequence shown here is derived from an EMBL/GenBank/DDBJ whole genome shotgun (WGS) entry which is preliminary data.</text>
</comment>
<dbReference type="AlphaFoldDB" id="A0A4C1WNQ8"/>
<reference evidence="2 3" key="1">
    <citation type="journal article" date="2019" name="Commun. Biol.">
        <title>The bagworm genome reveals a unique fibroin gene that provides high tensile strength.</title>
        <authorList>
            <person name="Kono N."/>
            <person name="Nakamura H."/>
            <person name="Ohtoshi R."/>
            <person name="Tomita M."/>
            <person name="Numata K."/>
            <person name="Arakawa K."/>
        </authorList>
    </citation>
    <scope>NUCLEOTIDE SEQUENCE [LARGE SCALE GENOMIC DNA]</scope>
</reference>
<gene>
    <name evidence="2" type="ORF">EVAR_47576_1</name>
</gene>
<keyword evidence="3" id="KW-1185">Reference proteome</keyword>
<evidence type="ECO:0000256" key="1">
    <source>
        <dbReference type="SAM" id="MobiDB-lite"/>
    </source>
</evidence>
<feature type="region of interest" description="Disordered" evidence="1">
    <location>
        <begin position="98"/>
        <end position="118"/>
    </location>
</feature>
<dbReference type="Proteomes" id="UP000299102">
    <property type="component" value="Unassembled WGS sequence"/>
</dbReference>
<accession>A0A4C1WNQ8</accession>
<name>A0A4C1WNQ8_EUMVA</name>
<dbReference type="EMBL" id="BGZK01000612">
    <property type="protein sequence ID" value="GBP52921.1"/>
    <property type="molecule type" value="Genomic_DNA"/>
</dbReference>
<evidence type="ECO:0000313" key="3">
    <source>
        <dbReference type="Proteomes" id="UP000299102"/>
    </source>
</evidence>
<sequence>MADREESAVFTPRQSLCRTPPSGITILEDLPTGSATGKRPRESPGEENLAAKPRLETESDSEQVVAAPHYGGKEEMMRTVHDSVKAISALVARDPNLTKRTSAASRPTATRYWRLSRR</sequence>
<organism evidence="2 3">
    <name type="scientific">Eumeta variegata</name>
    <name type="common">Bagworm moth</name>
    <name type="synonym">Eumeta japonica</name>
    <dbReference type="NCBI Taxonomy" id="151549"/>
    <lineage>
        <taxon>Eukaryota</taxon>
        <taxon>Metazoa</taxon>
        <taxon>Ecdysozoa</taxon>
        <taxon>Arthropoda</taxon>
        <taxon>Hexapoda</taxon>
        <taxon>Insecta</taxon>
        <taxon>Pterygota</taxon>
        <taxon>Neoptera</taxon>
        <taxon>Endopterygota</taxon>
        <taxon>Lepidoptera</taxon>
        <taxon>Glossata</taxon>
        <taxon>Ditrysia</taxon>
        <taxon>Tineoidea</taxon>
        <taxon>Psychidae</taxon>
        <taxon>Oiketicinae</taxon>
        <taxon>Eumeta</taxon>
    </lineage>
</organism>
<protein>
    <submittedName>
        <fullName evidence="2">Uncharacterized protein</fullName>
    </submittedName>
</protein>
<feature type="compositionally biased region" description="Polar residues" evidence="1">
    <location>
        <begin position="98"/>
        <end position="108"/>
    </location>
</feature>
<proteinExistence type="predicted"/>
<evidence type="ECO:0000313" key="2">
    <source>
        <dbReference type="EMBL" id="GBP52921.1"/>
    </source>
</evidence>
<feature type="region of interest" description="Disordered" evidence="1">
    <location>
        <begin position="1"/>
        <end position="64"/>
    </location>
</feature>